<dbReference type="Gene3D" id="1.10.10.60">
    <property type="entry name" value="Homeodomain-like"/>
    <property type="match status" value="2"/>
</dbReference>
<keyword evidence="1" id="KW-0805">Transcription regulation</keyword>
<feature type="domain" description="HTH araC/xylS-type" evidence="5">
    <location>
        <begin position="396"/>
        <end position="495"/>
    </location>
</feature>
<dbReference type="PANTHER" id="PTHR43280">
    <property type="entry name" value="ARAC-FAMILY TRANSCRIPTIONAL REGULATOR"/>
    <property type="match status" value="1"/>
</dbReference>
<feature type="modified residue" description="4-aspartylphosphate" evidence="4">
    <location>
        <position position="55"/>
    </location>
</feature>
<dbReference type="PROSITE" id="PS01124">
    <property type="entry name" value="HTH_ARAC_FAMILY_2"/>
    <property type="match status" value="1"/>
</dbReference>
<name>A0ABX3HG90_PAEBO</name>
<reference evidence="7 8" key="1">
    <citation type="submission" date="2016-10" db="EMBL/GenBank/DDBJ databases">
        <title>Paenibacillus species isolates.</title>
        <authorList>
            <person name="Beno S.M."/>
        </authorList>
    </citation>
    <scope>NUCLEOTIDE SEQUENCE [LARGE SCALE GENOMIC DNA]</scope>
    <source>
        <strain evidence="7 8">FSL H7-0744</strain>
    </source>
</reference>
<keyword evidence="2" id="KW-0238">DNA-binding</keyword>
<evidence type="ECO:0000256" key="4">
    <source>
        <dbReference type="PROSITE-ProRule" id="PRU00169"/>
    </source>
</evidence>
<dbReference type="InterPro" id="IPR011006">
    <property type="entry name" value="CheY-like_superfamily"/>
</dbReference>
<evidence type="ECO:0008006" key="9">
    <source>
        <dbReference type="Google" id="ProtNLM"/>
    </source>
</evidence>
<evidence type="ECO:0000259" key="5">
    <source>
        <dbReference type="PROSITE" id="PS01124"/>
    </source>
</evidence>
<dbReference type="SUPFAM" id="SSF46689">
    <property type="entry name" value="Homeodomain-like"/>
    <property type="match status" value="2"/>
</dbReference>
<dbReference type="InterPro" id="IPR020449">
    <property type="entry name" value="Tscrpt_reg_AraC-type_HTH"/>
</dbReference>
<accession>A0ABX3HG90</accession>
<dbReference type="InterPro" id="IPR018060">
    <property type="entry name" value="HTH_AraC"/>
</dbReference>
<proteinExistence type="predicted"/>
<feature type="domain" description="Response regulatory" evidence="6">
    <location>
        <begin position="3"/>
        <end position="120"/>
    </location>
</feature>
<keyword evidence="8" id="KW-1185">Reference proteome</keyword>
<dbReference type="PRINTS" id="PR00032">
    <property type="entry name" value="HTHARAC"/>
</dbReference>
<dbReference type="PROSITE" id="PS50110">
    <property type="entry name" value="RESPONSE_REGULATORY"/>
    <property type="match status" value="1"/>
</dbReference>
<dbReference type="Pfam" id="PF12833">
    <property type="entry name" value="HTH_18"/>
    <property type="match status" value="1"/>
</dbReference>
<dbReference type="SMART" id="SM00342">
    <property type="entry name" value="HTH_ARAC"/>
    <property type="match status" value="1"/>
</dbReference>
<evidence type="ECO:0000256" key="2">
    <source>
        <dbReference type="ARBA" id="ARBA00023125"/>
    </source>
</evidence>
<dbReference type="PROSITE" id="PS00041">
    <property type="entry name" value="HTH_ARAC_FAMILY_1"/>
    <property type="match status" value="1"/>
</dbReference>
<keyword evidence="4" id="KW-0597">Phosphoprotein</keyword>
<dbReference type="SMART" id="SM00448">
    <property type="entry name" value="REC"/>
    <property type="match status" value="1"/>
</dbReference>
<dbReference type="EMBL" id="MPTB01000010">
    <property type="protein sequence ID" value="OMD49181.1"/>
    <property type="molecule type" value="Genomic_DNA"/>
</dbReference>
<dbReference type="PANTHER" id="PTHR43280:SF2">
    <property type="entry name" value="HTH-TYPE TRANSCRIPTIONAL REGULATOR EXSA"/>
    <property type="match status" value="1"/>
</dbReference>
<dbReference type="CDD" id="cd17536">
    <property type="entry name" value="REC_YesN-like"/>
    <property type="match status" value="1"/>
</dbReference>
<dbReference type="InterPro" id="IPR009057">
    <property type="entry name" value="Homeodomain-like_sf"/>
</dbReference>
<sequence>MLRIAIVDDEVLIREGLARMISKESSTFVVTGIYPDGKHLLDALPSLHIDVVITDIRMPQIDGLELIRQLKANHPGIRSLLMSGFVEFNYAREAIRSSAVDYLLKPINKEQLFEVLYSLEKEQKLLREKEECQRTGLLHSLLHIEEPSAVLLSGLTLPQPYFTVYVLKGSSREKVCGIADSLRQEKAFLLDTLEVQKGLQAWICYSAQPLTPEESHEIGEIIGVASKGQRLHAGASRSYDDPGKFRTAYLEGKLACDAGIYSPLLLHYVTIRELQTPVQAVSDPFPPFREPLIHELQILNVAGVLEGLHKLFSVLELQQAYPDLILRTCRQVEDTARKELQEFEAVYRKDCSQRLEEQIEACMTFAEIEELFASSFSAALNEIRKHRLEMSGTAVETVKRWVAAHYNQHADLNMLAGIVFLTPSYLSKLFKQETGLTLTDYVIEIRIRKAKQLLKNAPDLKVHEIGTEVGYPDPAYFNKLFKKVVGVTPNEYKRISLV</sequence>
<dbReference type="InterPro" id="IPR018062">
    <property type="entry name" value="HTH_AraC-typ_CS"/>
</dbReference>
<dbReference type="InterPro" id="IPR001789">
    <property type="entry name" value="Sig_transdc_resp-reg_receiver"/>
</dbReference>
<dbReference type="Proteomes" id="UP000187412">
    <property type="component" value="Unassembled WGS sequence"/>
</dbReference>
<dbReference type="RefSeq" id="WP_076110416.1">
    <property type="nucleotide sequence ID" value="NZ_MPTB01000010.1"/>
</dbReference>
<comment type="caution">
    <text evidence="7">The sequence shown here is derived from an EMBL/GenBank/DDBJ whole genome shotgun (WGS) entry which is preliminary data.</text>
</comment>
<evidence type="ECO:0000313" key="7">
    <source>
        <dbReference type="EMBL" id="OMD49181.1"/>
    </source>
</evidence>
<evidence type="ECO:0000259" key="6">
    <source>
        <dbReference type="PROSITE" id="PS50110"/>
    </source>
</evidence>
<dbReference type="Gene3D" id="3.40.50.2300">
    <property type="match status" value="1"/>
</dbReference>
<organism evidence="7 8">
    <name type="scientific">Paenibacillus borealis</name>
    <dbReference type="NCBI Taxonomy" id="160799"/>
    <lineage>
        <taxon>Bacteria</taxon>
        <taxon>Bacillati</taxon>
        <taxon>Bacillota</taxon>
        <taxon>Bacilli</taxon>
        <taxon>Bacillales</taxon>
        <taxon>Paenibacillaceae</taxon>
        <taxon>Paenibacillus</taxon>
    </lineage>
</organism>
<evidence type="ECO:0000256" key="3">
    <source>
        <dbReference type="ARBA" id="ARBA00023163"/>
    </source>
</evidence>
<protein>
    <recommendedName>
        <fullName evidence="9">DNA-binding response regulator</fullName>
    </recommendedName>
</protein>
<keyword evidence="3" id="KW-0804">Transcription</keyword>
<evidence type="ECO:0000313" key="8">
    <source>
        <dbReference type="Proteomes" id="UP000187412"/>
    </source>
</evidence>
<dbReference type="Pfam" id="PF00072">
    <property type="entry name" value="Response_reg"/>
    <property type="match status" value="1"/>
</dbReference>
<dbReference type="SUPFAM" id="SSF52172">
    <property type="entry name" value="CheY-like"/>
    <property type="match status" value="1"/>
</dbReference>
<gene>
    <name evidence="7" type="ORF">BSK56_10175</name>
</gene>
<evidence type="ECO:0000256" key="1">
    <source>
        <dbReference type="ARBA" id="ARBA00023015"/>
    </source>
</evidence>